<dbReference type="PANTHER" id="PTHR32243">
    <property type="entry name" value="MALTOSE TRANSPORT SYSTEM PERMEASE-RELATED"/>
    <property type="match status" value="1"/>
</dbReference>
<dbReference type="GO" id="GO:0005886">
    <property type="term" value="C:plasma membrane"/>
    <property type="evidence" value="ECO:0007669"/>
    <property type="project" value="UniProtKB-SubCell"/>
</dbReference>
<keyword evidence="2 7" id="KW-0813">Transport</keyword>
<protein>
    <submittedName>
        <fullName evidence="9">ABC-type sugar transport system, permease component</fullName>
    </submittedName>
</protein>
<keyword evidence="4 7" id="KW-0812">Transmembrane</keyword>
<feature type="transmembrane region" description="Helical" evidence="7">
    <location>
        <begin position="255"/>
        <end position="276"/>
    </location>
</feature>
<organism evidence="9 10">
    <name type="scientific">Natranaeroarchaeum sulfidigenes</name>
    <dbReference type="NCBI Taxonomy" id="2784880"/>
    <lineage>
        <taxon>Archaea</taxon>
        <taxon>Methanobacteriati</taxon>
        <taxon>Methanobacteriota</taxon>
        <taxon>Stenosarchaea group</taxon>
        <taxon>Halobacteria</taxon>
        <taxon>Halobacteriales</taxon>
        <taxon>Natronoarchaeaceae</taxon>
        <taxon>Natranaeroarchaeum</taxon>
    </lineage>
</organism>
<evidence type="ECO:0000256" key="6">
    <source>
        <dbReference type="ARBA" id="ARBA00023136"/>
    </source>
</evidence>
<comment type="similarity">
    <text evidence="7">Belongs to the binding-protein-dependent transport system permease family.</text>
</comment>
<evidence type="ECO:0000256" key="1">
    <source>
        <dbReference type="ARBA" id="ARBA00004651"/>
    </source>
</evidence>
<dbReference type="CDD" id="cd06261">
    <property type="entry name" value="TM_PBP2"/>
    <property type="match status" value="1"/>
</dbReference>
<evidence type="ECO:0000256" key="4">
    <source>
        <dbReference type="ARBA" id="ARBA00022692"/>
    </source>
</evidence>
<dbReference type="InterPro" id="IPR000515">
    <property type="entry name" value="MetI-like"/>
</dbReference>
<evidence type="ECO:0000313" key="10">
    <source>
        <dbReference type="Proteomes" id="UP000663586"/>
    </source>
</evidence>
<keyword evidence="5 7" id="KW-1133">Transmembrane helix</keyword>
<keyword evidence="10" id="KW-1185">Reference proteome</keyword>
<keyword evidence="3" id="KW-1003">Cell membrane</keyword>
<feature type="transmembrane region" description="Helical" evidence="7">
    <location>
        <begin position="24"/>
        <end position="44"/>
    </location>
</feature>
<dbReference type="InterPro" id="IPR050901">
    <property type="entry name" value="BP-dep_ABC_trans_perm"/>
</dbReference>
<dbReference type="Proteomes" id="UP000663586">
    <property type="component" value="Chromosome"/>
</dbReference>
<feature type="domain" description="ABC transmembrane type-1" evidence="8">
    <location>
        <begin position="85"/>
        <end position="276"/>
    </location>
</feature>
<dbReference type="Pfam" id="PF00528">
    <property type="entry name" value="BPD_transp_1"/>
    <property type="match status" value="1"/>
</dbReference>
<sequence>MLTTLVNKFDARLDDEMTVRRATFVYAMLALYYSFLLIPIIWLVRSSIVTDEMLRARELHLLPVNHLTIENYMTVIGSETFRLYFINSTVIAVAVTLLTLGVGIPAAYSVSRFDYPGRDYVVLGLISSQMLPLVLVLIPFFTVMFRLGLVDTRIGLVFAHSVGVLPFVVWLLKGYFDAIPEALDEAAKMDGCGYLQIMYRIIVPLSLPGIAVAGFYAFVGSWNDYLFVSVLSQSTGTRTLPLGLQLFQTAQQVDWGAVTAAAVVTAVPVVLLFAAVHSWLVEGLSNTGGKGM</sequence>
<evidence type="ECO:0000313" key="9">
    <source>
        <dbReference type="EMBL" id="QSG03289.1"/>
    </source>
</evidence>
<reference evidence="9" key="1">
    <citation type="submission" date="2020-11" db="EMBL/GenBank/DDBJ databases">
        <title>Carbohydrate-dependent, anaerobic sulfur respiration: A novel catabolism in halophilic archaea.</title>
        <authorList>
            <person name="Sorokin D.Y."/>
            <person name="Messina E."/>
            <person name="Smedile F."/>
            <person name="La Cono V."/>
            <person name="Hallsworth J.E."/>
            <person name="Yakimov M.M."/>
        </authorList>
    </citation>
    <scope>NUCLEOTIDE SEQUENCE</scope>
    <source>
        <strain evidence="9">AArc-S</strain>
    </source>
</reference>
<dbReference type="RefSeq" id="WP_238477345.1">
    <property type="nucleotide sequence ID" value="NZ_CP064786.1"/>
</dbReference>
<dbReference type="GO" id="GO:0055085">
    <property type="term" value="P:transmembrane transport"/>
    <property type="evidence" value="ECO:0007669"/>
    <property type="project" value="InterPro"/>
</dbReference>
<dbReference type="InterPro" id="IPR035906">
    <property type="entry name" value="MetI-like_sf"/>
</dbReference>
<feature type="transmembrane region" description="Helical" evidence="7">
    <location>
        <begin position="154"/>
        <end position="176"/>
    </location>
</feature>
<keyword evidence="6 7" id="KW-0472">Membrane</keyword>
<feature type="transmembrane region" description="Helical" evidence="7">
    <location>
        <begin position="83"/>
        <end position="108"/>
    </location>
</feature>
<evidence type="ECO:0000256" key="2">
    <source>
        <dbReference type="ARBA" id="ARBA00022448"/>
    </source>
</evidence>
<evidence type="ECO:0000256" key="3">
    <source>
        <dbReference type="ARBA" id="ARBA00022475"/>
    </source>
</evidence>
<dbReference type="PROSITE" id="PS50928">
    <property type="entry name" value="ABC_TM1"/>
    <property type="match status" value="1"/>
</dbReference>
<evidence type="ECO:0000259" key="8">
    <source>
        <dbReference type="PROSITE" id="PS50928"/>
    </source>
</evidence>
<dbReference type="AlphaFoldDB" id="A0A897MWJ8"/>
<accession>A0A897MWJ8</accession>
<keyword evidence="9" id="KW-0762">Sugar transport</keyword>
<proteinExistence type="inferred from homology"/>
<dbReference type="KEGG" id="hara:AArcS_2089"/>
<name>A0A897MWJ8_9EURY</name>
<dbReference type="EMBL" id="CP064786">
    <property type="protein sequence ID" value="QSG03289.1"/>
    <property type="molecule type" value="Genomic_DNA"/>
</dbReference>
<evidence type="ECO:0000256" key="5">
    <source>
        <dbReference type="ARBA" id="ARBA00022989"/>
    </source>
</evidence>
<dbReference type="Gene3D" id="1.10.3720.10">
    <property type="entry name" value="MetI-like"/>
    <property type="match status" value="1"/>
</dbReference>
<dbReference type="GeneID" id="70685465"/>
<feature type="transmembrane region" description="Helical" evidence="7">
    <location>
        <begin position="197"/>
        <end position="219"/>
    </location>
</feature>
<gene>
    <name evidence="9" type="primary">ugpE</name>
    <name evidence="9" type="ORF">AArcS_2089</name>
</gene>
<feature type="transmembrane region" description="Helical" evidence="7">
    <location>
        <begin position="120"/>
        <end position="142"/>
    </location>
</feature>
<dbReference type="PANTHER" id="PTHR32243:SF18">
    <property type="entry name" value="INNER MEMBRANE ABC TRANSPORTER PERMEASE PROTEIN YCJP"/>
    <property type="match status" value="1"/>
</dbReference>
<dbReference type="SUPFAM" id="SSF161098">
    <property type="entry name" value="MetI-like"/>
    <property type="match status" value="1"/>
</dbReference>
<comment type="subcellular location">
    <subcellularLocation>
        <location evidence="1 7">Cell membrane</location>
        <topology evidence="1 7">Multi-pass membrane protein</topology>
    </subcellularLocation>
</comment>
<evidence type="ECO:0000256" key="7">
    <source>
        <dbReference type="RuleBase" id="RU363032"/>
    </source>
</evidence>